<evidence type="ECO:0000313" key="2">
    <source>
        <dbReference type="EMBL" id="KAG0490959.1"/>
    </source>
</evidence>
<dbReference type="OrthoDB" id="1894399at2759"/>
<feature type="region of interest" description="Disordered" evidence="1">
    <location>
        <begin position="52"/>
        <end position="83"/>
    </location>
</feature>
<proteinExistence type="predicted"/>
<dbReference type="Proteomes" id="UP000639772">
    <property type="component" value="Chromosome 3"/>
</dbReference>
<feature type="region of interest" description="Disordered" evidence="1">
    <location>
        <begin position="1"/>
        <end position="34"/>
    </location>
</feature>
<protein>
    <submittedName>
        <fullName evidence="2">Uncharacterized protein</fullName>
    </submittedName>
</protein>
<dbReference type="EMBL" id="JADCNM010000003">
    <property type="protein sequence ID" value="KAG0490959.1"/>
    <property type="molecule type" value="Genomic_DNA"/>
</dbReference>
<dbReference type="PANTHER" id="PTHR33544:SF15">
    <property type="entry name" value="OS06G0256800 PROTEIN"/>
    <property type="match status" value="1"/>
</dbReference>
<evidence type="ECO:0000313" key="3">
    <source>
        <dbReference type="Proteomes" id="UP000639772"/>
    </source>
</evidence>
<sequence length="186" mass="19754">MDRDTHLSPSSPTNSSPSSSDLDTQSTGSFFHDRSTTLGTLMGLTFPEIIARPSRGPSVRQPPPPVATAAAIGGHSVKAGRRRRRRVGNRWWRLCREDMGPSSLEEFLQAERELGNADGHFLYGNETSPLDEHEAVGGRLFENGRVLPPSRPSSLGDGRRHGSGGSAAGSIGRLPELIAGICSGGG</sequence>
<dbReference type="PANTHER" id="PTHR33544">
    <property type="entry name" value="DUF4005 DOMAIN-CONTAINING PROTEIN-RELATED"/>
    <property type="match status" value="1"/>
</dbReference>
<comment type="caution">
    <text evidence="2">The sequence shown here is derived from an EMBL/GenBank/DDBJ whole genome shotgun (WGS) entry which is preliminary data.</text>
</comment>
<dbReference type="InterPro" id="IPR040344">
    <property type="entry name" value="At3g17950-like"/>
</dbReference>
<evidence type="ECO:0000256" key="1">
    <source>
        <dbReference type="SAM" id="MobiDB-lite"/>
    </source>
</evidence>
<gene>
    <name evidence="2" type="ORF">HPP92_007822</name>
</gene>
<organism evidence="2 3">
    <name type="scientific">Vanilla planifolia</name>
    <name type="common">Vanilla</name>
    <dbReference type="NCBI Taxonomy" id="51239"/>
    <lineage>
        <taxon>Eukaryota</taxon>
        <taxon>Viridiplantae</taxon>
        <taxon>Streptophyta</taxon>
        <taxon>Embryophyta</taxon>
        <taxon>Tracheophyta</taxon>
        <taxon>Spermatophyta</taxon>
        <taxon>Magnoliopsida</taxon>
        <taxon>Liliopsida</taxon>
        <taxon>Asparagales</taxon>
        <taxon>Orchidaceae</taxon>
        <taxon>Vanilloideae</taxon>
        <taxon>Vanilleae</taxon>
        <taxon>Vanilla</taxon>
    </lineage>
</organism>
<accession>A0A835V823</accession>
<dbReference type="AlphaFoldDB" id="A0A835V823"/>
<feature type="compositionally biased region" description="Low complexity" evidence="1">
    <location>
        <begin position="8"/>
        <end position="20"/>
    </location>
</feature>
<feature type="region of interest" description="Disordered" evidence="1">
    <location>
        <begin position="142"/>
        <end position="171"/>
    </location>
</feature>
<reference evidence="2 3" key="1">
    <citation type="journal article" date="2020" name="Nat. Food">
        <title>A phased Vanilla planifolia genome enables genetic improvement of flavour and production.</title>
        <authorList>
            <person name="Hasing T."/>
            <person name="Tang H."/>
            <person name="Brym M."/>
            <person name="Khazi F."/>
            <person name="Huang T."/>
            <person name="Chambers A.H."/>
        </authorList>
    </citation>
    <scope>NUCLEOTIDE SEQUENCE [LARGE SCALE GENOMIC DNA]</scope>
    <source>
        <tissue evidence="2">Leaf</tissue>
    </source>
</reference>
<name>A0A835V823_VANPL</name>